<dbReference type="PANTHER" id="PTHR34219">
    <property type="entry name" value="IRON-REGULATED INNER MEMBRANE PROTEIN-RELATED"/>
    <property type="match status" value="1"/>
</dbReference>
<evidence type="ECO:0000313" key="3">
    <source>
        <dbReference type="Proteomes" id="UP000321933"/>
    </source>
</evidence>
<sequence>MSDSDNCARQQRARYHLAWRWHFYAGLVVLPFLLILAATGLVMVYNSSLASPSGPVLSVAPADTVHDASALLYSAQRAVPDGRATQYAPPANSQATAQVVFDTAQGAVVADLDPYRNTVLRLANRDRSVYAWAHRIHGTLLLGEVGDFIIETVAGLTLLLVVTGLYMWWLRRDSSSGGRRASWLRWHRSSGLYAALGLLFFLLSGLAWTNVWGGKMVQAWGSFPAEKWGPVGLSTDTHSAMNHGSQREVPWGLEQTPMPASHVGHARTPLPLAEVQARAEALGFGPRYRINLPADSEGVYTLSANTMSGDIRDPRHERTVHLDQYSGEVLGEVGFADYSLLAKSMAAGVGLHQGSLGPLNSAFNALACLVVIFLCFSGAWMWWLRRPSRVSGLRAPPRPLPPPGRNGMALILLLCGLAFPLLGLALLTGIALDRLYLRRKELLPQSR</sequence>
<keyword evidence="3" id="KW-1185">Reference proteome</keyword>
<feature type="transmembrane region" description="Helical" evidence="1">
    <location>
        <begin position="408"/>
        <end position="432"/>
    </location>
</feature>
<name>A0A5C8ZTA0_9GAMM</name>
<dbReference type="EMBL" id="VRYZ01000004">
    <property type="protein sequence ID" value="TXS91676.1"/>
    <property type="molecule type" value="Genomic_DNA"/>
</dbReference>
<dbReference type="InterPro" id="IPR005625">
    <property type="entry name" value="PepSY-ass_TM"/>
</dbReference>
<dbReference type="Pfam" id="PF03929">
    <property type="entry name" value="PepSY_TM"/>
    <property type="match status" value="1"/>
</dbReference>
<keyword evidence="1" id="KW-1133">Transmembrane helix</keyword>
<feature type="transmembrane region" description="Helical" evidence="1">
    <location>
        <begin position="21"/>
        <end position="45"/>
    </location>
</feature>
<proteinExistence type="predicted"/>
<keyword evidence="1" id="KW-0472">Membrane</keyword>
<dbReference type="OrthoDB" id="9791166at2"/>
<evidence type="ECO:0000256" key="1">
    <source>
        <dbReference type="SAM" id="Phobius"/>
    </source>
</evidence>
<evidence type="ECO:0000313" key="2">
    <source>
        <dbReference type="EMBL" id="TXS91676.1"/>
    </source>
</evidence>
<protein>
    <submittedName>
        <fullName evidence="2">PepSY domain-containing protein</fullName>
    </submittedName>
</protein>
<keyword evidence="1" id="KW-0812">Transmembrane</keyword>
<feature type="transmembrane region" description="Helical" evidence="1">
    <location>
        <begin position="362"/>
        <end position="384"/>
    </location>
</feature>
<comment type="caution">
    <text evidence="2">The sequence shown here is derived from an EMBL/GenBank/DDBJ whole genome shotgun (WGS) entry which is preliminary data.</text>
</comment>
<organism evidence="2 3">
    <name type="scientific">Parahaliea aestuarii</name>
    <dbReference type="NCBI Taxonomy" id="1852021"/>
    <lineage>
        <taxon>Bacteria</taxon>
        <taxon>Pseudomonadati</taxon>
        <taxon>Pseudomonadota</taxon>
        <taxon>Gammaproteobacteria</taxon>
        <taxon>Cellvibrionales</taxon>
        <taxon>Halieaceae</taxon>
        <taxon>Parahaliea</taxon>
    </lineage>
</organism>
<dbReference type="PANTHER" id="PTHR34219:SF1">
    <property type="entry name" value="PEPSY DOMAIN-CONTAINING PROTEIN"/>
    <property type="match status" value="1"/>
</dbReference>
<feature type="transmembrane region" description="Helical" evidence="1">
    <location>
        <begin position="148"/>
        <end position="170"/>
    </location>
</feature>
<accession>A0A5C8ZTA0</accession>
<feature type="transmembrane region" description="Helical" evidence="1">
    <location>
        <begin position="191"/>
        <end position="211"/>
    </location>
</feature>
<dbReference type="RefSeq" id="WP_148064333.1">
    <property type="nucleotide sequence ID" value="NZ_VRYZ01000004.1"/>
</dbReference>
<dbReference type="AlphaFoldDB" id="A0A5C8ZTA0"/>
<gene>
    <name evidence="2" type="ORF">FVW59_10980</name>
</gene>
<reference evidence="2 3" key="1">
    <citation type="submission" date="2019-08" db="EMBL/GenBank/DDBJ databases">
        <title>Parahaliea maris sp. nov., isolated from the surface seawater.</title>
        <authorList>
            <person name="Liu Y."/>
        </authorList>
    </citation>
    <scope>NUCLEOTIDE SEQUENCE [LARGE SCALE GENOMIC DNA]</scope>
    <source>
        <strain evidence="2 3">S2-26</strain>
    </source>
</reference>
<dbReference type="Proteomes" id="UP000321933">
    <property type="component" value="Unassembled WGS sequence"/>
</dbReference>